<feature type="domain" description="Fimbrial-type adhesion" evidence="1">
    <location>
        <begin position="35"/>
        <end position="183"/>
    </location>
</feature>
<accession>A0A1S2CUW0</accession>
<reference evidence="2 3" key="1">
    <citation type="submission" date="2016-09" db="EMBL/GenBank/DDBJ databases">
        <title>Draft Genome Sequence of Aeromonas sobria Strain 08005, Isolated from Sick Rana catesbeiana.</title>
        <authorList>
            <person name="Yang Q."/>
        </authorList>
    </citation>
    <scope>NUCLEOTIDE SEQUENCE [LARGE SCALE GENOMIC DNA]</scope>
    <source>
        <strain evidence="2 3">08005</strain>
    </source>
</reference>
<dbReference type="AlphaFoldDB" id="A0A1S2CUW0"/>
<dbReference type="SUPFAM" id="SSF49401">
    <property type="entry name" value="Bacterial adhesins"/>
    <property type="match status" value="1"/>
</dbReference>
<dbReference type="RefSeq" id="WP_042023084.1">
    <property type="nucleotide sequence ID" value="NZ_CDBW01000039.1"/>
</dbReference>
<sequence>MLRTLWIGLILFPGLVAADVTRVGEDLELLGNKVQLHGRIIDQPCVVSPGSAAQSVDMGVVDVRELYALGTSAQVPFTIRLTNCKPGIFRMAKVTFTGAADQQIKGGLAFSAGSARGAGIRLYDVSQAPLDLGSPSRGYILGGSSENELQFSARVAGHPDAIAAKNIKPGDYTAVANFIVSYE</sequence>
<dbReference type="Proteomes" id="UP000179934">
    <property type="component" value="Unassembled WGS sequence"/>
</dbReference>
<dbReference type="GO" id="GO:0043709">
    <property type="term" value="P:cell adhesion involved in single-species biofilm formation"/>
    <property type="evidence" value="ECO:0007669"/>
    <property type="project" value="TreeGrafter"/>
</dbReference>
<dbReference type="PANTHER" id="PTHR33420:SF4">
    <property type="entry name" value="FIMBRIAL-LIKE PROTEIN FIMF"/>
    <property type="match status" value="1"/>
</dbReference>
<dbReference type="OrthoDB" id="6522787at2"/>
<protein>
    <submittedName>
        <fullName evidence="2">Fimbrial protein</fullName>
    </submittedName>
</protein>
<dbReference type="STRING" id="646.BJD16_16285"/>
<evidence type="ECO:0000313" key="3">
    <source>
        <dbReference type="Proteomes" id="UP000179934"/>
    </source>
</evidence>
<dbReference type="InterPro" id="IPR050263">
    <property type="entry name" value="Bact_Fimbrial_Adh_Pro"/>
</dbReference>
<dbReference type="GeneID" id="58923750"/>
<evidence type="ECO:0000313" key="2">
    <source>
        <dbReference type="EMBL" id="OHY91513.1"/>
    </source>
</evidence>
<dbReference type="InterPro" id="IPR000259">
    <property type="entry name" value="Adhesion_dom_fimbrial"/>
</dbReference>
<evidence type="ECO:0000259" key="1">
    <source>
        <dbReference type="Pfam" id="PF00419"/>
    </source>
</evidence>
<dbReference type="GO" id="GO:0009289">
    <property type="term" value="C:pilus"/>
    <property type="evidence" value="ECO:0007669"/>
    <property type="project" value="InterPro"/>
</dbReference>
<gene>
    <name evidence="2" type="ORF">BJD16_16285</name>
</gene>
<dbReference type="Pfam" id="PF00419">
    <property type="entry name" value="Fimbrial"/>
    <property type="match status" value="1"/>
</dbReference>
<name>A0A1S2CUW0_AERSO</name>
<dbReference type="Gene3D" id="2.60.40.1090">
    <property type="entry name" value="Fimbrial-type adhesion domain"/>
    <property type="match status" value="1"/>
</dbReference>
<comment type="caution">
    <text evidence="2">The sequence shown here is derived from an EMBL/GenBank/DDBJ whole genome shotgun (WGS) entry which is preliminary data.</text>
</comment>
<organism evidence="2 3">
    <name type="scientific">Aeromonas sobria</name>
    <dbReference type="NCBI Taxonomy" id="646"/>
    <lineage>
        <taxon>Bacteria</taxon>
        <taxon>Pseudomonadati</taxon>
        <taxon>Pseudomonadota</taxon>
        <taxon>Gammaproteobacteria</taxon>
        <taxon>Aeromonadales</taxon>
        <taxon>Aeromonadaceae</taxon>
        <taxon>Aeromonas</taxon>
    </lineage>
</organism>
<dbReference type="InterPro" id="IPR008966">
    <property type="entry name" value="Adhesion_dom_sf"/>
</dbReference>
<dbReference type="EMBL" id="MKFU01000021">
    <property type="protein sequence ID" value="OHY91513.1"/>
    <property type="molecule type" value="Genomic_DNA"/>
</dbReference>
<dbReference type="InterPro" id="IPR036937">
    <property type="entry name" value="Adhesion_dom_fimbrial_sf"/>
</dbReference>
<proteinExistence type="predicted"/>
<dbReference type="PANTHER" id="PTHR33420">
    <property type="entry name" value="FIMBRIAL SUBUNIT ELFA-RELATED"/>
    <property type="match status" value="1"/>
</dbReference>